<keyword evidence="3" id="KW-1185">Reference proteome</keyword>
<dbReference type="Proteomes" id="UP000217289">
    <property type="component" value="Chromosome"/>
</dbReference>
<reference evidence="2 3" key="1">
    <citation type="submission" date="2017-06" db="EMBL/GenBank/DDBJ databases">
        <authorList>
            <person name="Kim H.J."/>
            <person name="Triplett B.A."/>
        </authorList>
    </citation>
    <scope>NUCLEOTIDE SEQUENCE [LARGE SCALE GENOMIC DNA]</scope>
    <source>
        <strain evidence="2 3">DSM 14713</strain>
    </source>
</reference>
<dbReference type="AlphaFoldDB" id="A0A250I9V9"/>
<proteinExistence type="predicted"/>
<accession>A0A250I9V9</accession>
<dbReference type="Pfam" id="PF07238">
    <property type="entry name" value="PilZ"/>
    <property type="match status" value="1"/>
</dbReference>
<dbReference type="OrthoDB" id="5511722at2"/>
<organism evidence="2 3">
    <name type="scientific">Melittangium boletus DSM 14713</name>
    <dbReference type="NCBI Taxonomy" id="1294270"/>
    <lineage>
        <taxon>Bacteria</taxon>
        <taxon>Pseudomonadati</taxon>
        <taxon>Myxococcota</taxon>
        <taxon>Myxococcia</taxon>
        <taxon>Myxococcales</taxon>
        <taxon>Cystobacterineae</taxon>
        <taxon>Archangiaceae</taxon>
        <taxon>Melittangium</taxon>
    </lineage>
</organism>
<dbReference type="InterPro" id="IPR009875">
    <property type="entry name" value="PilZ_domain"/>
</dbReference>
<evidence type="ECO:0000313" key="2">
    <source>
        <dbReference type="EMBL" id="ATB27917.1"/>
    </source>
</evidence>
<sequence>MSEPSRDDRRASARVSMRLGIREADTSDAFDSREGNISLGGFAWHGAALSVGTLVEVSFSLPGLAQSFRVRGQVLNVSYGARGTSAHARFLDLPADVEQHIARYLDEVEKAES</sequence>
<dbReference type="GO" id="GO:0035438">
    <property type="term" value="F:cyclic-di-GMP binding"/>
    <property type="evidence" value="ECO:0007669"/>
    <property type="project" value="InterPro"/>
</dbReference>
<name>A0A250I9V9_9BACT</name>
<feature type="domain" description="PilZ" evidence="1">
    <location>
        <begin position="8"/>
        <end position="106"/>
    </location>
</feature>
<dbReference type="RefSeq" id="WP_095976654.1">
    <property type="nucleotide sequence ID" value="NZ_CP022163.1"/>
</dbReference>
<evidence type="ECO:0000259" key="1">
    <source>
        <dbReference type="Pfam" id="PF07238"/>
    </source>
</evidence>
<dbReference type="Gene3D" id="2.40.10.220">
    <property type="entry name" value="predicted glycosyltransferase like domains"/>
    <property type="match status" value="1"/>
</dbReference>
<gene>
    <name evidence="2" type="ORF">MEBOL_001362</name>
</gene>
<evidence type="ECO:0000313" key="3">
    <source>
        <dbReference type="Proteomes" id="UP000217289"/>
    </source>
</evidence>
<dbReference type="EMBL" id="CP022163">
    <property type="protein sequence ID" value="ATB27917.1"/>
    <property type="molecule type" value="Genomic_DNA"/>
</dbReference>
<protein>
    <recommendedName>
        <fullName evidence="1">PilZ domain-containing protein</fullName>
    </recommendedName>
</protein>
<dbReference type="KEGG" id="mbd:MEBOL_001362"/>